<accession>A0ABS7XZR0</accession>
<feature type="domain" description="Tetracyclin repressor-like C-terminal" evidence="1">
    <location>
        <begin position="84"/>
        <end position="210"/>
    </location>
</feature>
<evidence type="ECO:0000259" key="1">
    <source>
        <dbReference type="Pfam" id="PF17931"/>
    </source>
</evidence>
<dbReference type="SUPFAM" id="SSF48498">
    <property type="entry name" value="Tetracyclin repressor-like, C-terminal domain"/>
    <property type="match status" value="1"/>
</dbReference>
<reference evidence="3" key="1">
    <citation type="submission" date="2023-07" db="EMBL/GenBank/DDBJ databases">
        <authorList>
            <person name="Yue Y."/>
        </authorList>
    </citation>
    <scope>NUCLEOTIDE SEQUENCE [LARGE SCALE GENOMIC DNA]</scope>
    <source>
        <strain evidence="3">2Y89</strain>
    </source>
</reference>
<sequence length="216" mass="25421">MAKKTKITASEIITFYMDYVAKHHHKPETVEDFAESHQFDDAIFYEHFTSFKDLEKTIYNILFENSLAILKQSPDYHNFSKKDKLLSLYYTFFENLALNQEFVKQNLKGLENQLKALSTFSRLKKSFTAFIDDLNLETISLNVDSIETIQQKAIKESAWVQFLFIMKFWLDDTSDAFEKTDILIEKSINTGVELLDTKSLYNIIDLVKFLYKEKIQ</sequence>
<dbReference type="EMBL" id="JAIUJS010000003">
    <property type="protein sequence ID" value="MCA0153143.1"/>
    <property type="molecule type" value="Genomic_DNA"/>
</dbReference>
<keyword evidence="3" id="KW-1185">Reference proteome</keyword>
<organism evidence="2 3">
    <name type="scientific">Winogradskyella vincentii</name>
    <dbReference type="NCBI Taxonomy" id="2877122"/>
    <lineage>
        <taxon>Bacteria</taxon>
        <taxon>Pseudomonadati</taxon>
        <taxon>Bacteroidota</taxon>
        <taxon>Flavobacteriia</taxon>
        <taxon>Flavobacteriales</taxon>
        <taxon>Flavobacteriaceae</taxon>
        <taxon>Winogradskyella</taxon>
    </lineage>
</organism>
<dbReference type="Pfam" id="PF17931">
    <property type="entry name" value="TetR_C_23"/>
    <property type="match status" value="1"/>
</dbReference>
<protein>
    <submittedName>
        <fullName evidence="2">TetR/AcrR family transcriptional regulator</fullName>
    </submittedName>
</protein>
<dbReference type="InterPro" id="IPR036271">
    <property type="entry name" value="Tet_transcr_reg_TetR-rel_C_sf"/>
</dbReference>
<comment type="caution">
    <text evidence="2">The sequence shown here is derived from an EMBL/GenBank/DDBJ whole genome shotgun (WGS) entry which is preliminary data.</text>
</comment>
<gene>
    <name evidence="2" type="ORF">LBV24_07940</name>
</gene>
<proteinExistence type="predicted"/>
<dbReference type="InterPro" id="IPR041673">
    <property type="entry name" value="TetR_C_23"/>
</dbReference>
<evidence type="ECO:0000313" key="2">
    <source>
        <dbReference type="EMBL" id="MCA0153143.1"/>
    </source>
</evidence>
<name>A0ABS7XZR0_9FLAO</name>
<dbReference type="RefSeq" id="WP_224478084.1">
    <property type="nucleotide sequence ID" value="NZ_JAIUJS010000003.1"/>
</dbReference>
<evidence type="ECO:0000313" key="3">
    <source>
        <dbReference type="Proteomes" id="UP001198402"/>
    </source>
</evidence>
<dbReference type="Proteomes" id="UP001198402">
    <property type="component" value="Unassembled WGS sequence"/>
</dbReference>